<dbReference type="Gene3D" id="3.90.70.10">
    <property type="entry name" value="Cysteine proteinases"/>
    <property type="match status" value="1"/>
</dbReference>
<gene>
    <name evidence="10" type="ORF">Desaf_0283</name>
</gene>
<dbReference type="InterPro" id="IPR025660">
    <property type="entry name" value="Pept_his_AS"/>
</dbReference>
<dbReference type="InterPro" id="IPR040528">
    <property type="entry name" value="Lectin-like"/>
</dbReference>
<dbReference type="eggNOG" id="COG3266">
    <property type="taxonomic scope" value="Bacteria"/>
</dbReference>
<dbReference type="EMBL" id="CP003221">
    <property type="protein sequence ID" value="EGJ48641.1"/>
    <property type="molecule type" value="Genomic_DNA"/>
</dbReference>
<dbReference type="SUPFAM" id="SSF54001">
    <property type="entry name" value="Cysteine proteinases"/>
    <property type="match status" value="1"/>
</dbReference>
<feature type="compositionally biased region" description="Acidic residues" evidence="6">
    <location>
        <begin position="570"/>
        <end position="596"/>
    </location>
</feature>
<dbReference type="KEGG" id="daf:Desaf_0283"/>
<dbReference type="AlphaFoldDB" id="F3YU35"/>
<feature type="region of interest" description="Disordered" evidence="6">
    <location>
        <begin position="517"/>
        <end position="612"/>
    </location>
</feature>
<dbReference type="PANTHER" id="PTHR12411">
    <property type="entry name" value="CYSTEINE PROTEASE FAMILY C1-RELATED"/>
    <property type="match status" value="1"/>
</dbReference>
<dbReference type="InterPro" id="IPR013783">
    <property type="entry name" value="Ig-like_fold"/>
</dbReference>
<evidence type="ECO:0000256" key="3">
    <source>
        <dbReference type="ARBA" id="ARBA00022525"/>
    </source>
</evidence>
<dbReference type="eggNOG" id="COG4870">
    <property type="taxonomic scope" value="Bacteria"/>
</dbReference>
<evidence type="ECO:0000313" key="11">
    <source>
        <dbReference type="Proteomes" id="UP000007844"/>
    </source>
</evidence>
<dbReference type="GO" id="GO:0006508">
    <property type="term" value="P:proteolysis"/>
    <property type="evidence" value="ECO:0007669"/>
    <property type="project" value="InterPro"/>
</dbReference>
<keyword evidence="7" id="KW-0812">Transmembrane</keyword>
<dbReference type="CDD" id="cd02619">
    <property type="entry name" value="Peptidase_C1"/>
    <property type="match status" value="1"/>
</dbReference>
<dbReference type="STRING" id="690850.Desaf_0283"/>
<comment type="subcellular location">
    <subcellularLocation>
        <location evidence="1">Secreted</location>
    </subcellularLocation>
</comment>
<dbReference type="Proteomes" id="UP000007844">
    <property type="component" value="Chromosome"/>
</dbReference>
<feature type="compositionally biased region" description="Low complexity" evidence="6">
    <location>
        <begin position="543"/>
        <end position="557"/>
    </location>
</feature>
<evidence type="ECO:0000256" key="4">
    <source>
        <dbReference type="ARBA" id="ARBA00022729"/>
    </source>
</evidence>
<feature type="transmembrane region" description="Helical" evidence="7">
    <location>
        <begin position="1011"/>
        <end position="1032"/>
    </location>
</feature>
<feature type="chain" id="PRO_5003308644" evidence="8">
    <location>
        <begin position="22"/>
        <end position="1044"/>
    </location>
</feature>
<evidence type="ECO:0000313" key="10">
    <source>
        <dbReference type="EMBL" id="EGJ48641.1"/>
    </source>
</evidence>
<dbReference type="InterPro" id="IPR038765">
    <property type="entry name" value="Papain-like_cys_pep_sf"/>
</dbReference>
<dbReference type="InterPro" id="IPR059100">
    <property type="entry name" value="TSP3_bac"/>
</dbReference>
<protein>
    <submittedName>
        <fullName evidence="10">Peptidase C1A papain</fullName>
    </submittedName>
</protein>
<keyword evidence="4 8" id="KW-0732">Signal</keyword>
<evidence type="ECO:0000256" key="7">
    <source>
        <dbReference type="SAM" id="Phobius"/>
    </source>
</evidence>
<keyword evidence="7" id="KW-0472">Membrane</keyword>
<reference evidence="10 11" key="1">
    <citation type="journal article" date="2011" name="J. Bacteriol.">
        <title>Genome sequence of the mercury-methylating and pleomorphic Desulfovibrio africanus Strain Walvis Bay.</title>
        <authorList>
            <person name="Brown S.D."/>
            <person name="Wall J.D."/>
            <person name="Kucken A.M."/>
            <person name="Gilmour C.C."/>
            <person name="Podar M."/>
            <person name="Brandt C.C."/>
            <person name="Teshima H."/>
            <person name="Detter J.C."/>
            <person name="Han C.S."/>
            <person name="Land M.L."/>
            <person name="Lucas S."/>
            <person name="Han J."/>
            <person name="Pennacchio L."/>
            <person name="Nolan M."/>
            <person name="Pitluck S."/>
            <person name="Woyke T."/>
            <person name="Goodwin L."/>
            <person name="Palumbo A.V."/>
            <person name="Elias D.A."/>
        </authorList>
    </citation>
    <scope>NUCLEOTIDE SEQUENCE [LARGE SCALE GENOMIC DNA]</scope>
    <source>
        <strain evidence="10 11">Walvis Bay</strain>
    </source>
</reference>
<dbReference type="RefSeq" id="WP_014258497.1">
    <property type="nucleotide sequence ID" value="NC_016629.1"/>
</dbReference>
<dbReference type="SMART" id="SM00645">
    <property type="entry name" value="Pept_C1"/>
    <property type="match status" value="1"/>
</dbReference>
<dbReference type="eggNOG" id="COG3391">
    <property type="taxonomic scope" value="Bacteria"/>
</dbReference>
<keyword evidence="7" id="KW-1133">Transmembrane helix</keyword>
<organism evidence="10 11">
    <name type="scientific">Desulfocurvibacter africanus subsp. africanus str. Walvis Bay</name>
    <dbReference type="NCBI Taxonomy" id="690850"/>
    <lineage>
        <taxon>Bacteria</taxon>
        <taxon>Pseudomonadati</taxon>
        <taxon>Thermodesulfobacteriota</taxon>
        <taxon>Desulfovibrionia</taxon>
        <taxon>Desulfovibrionales</taxon>
        <taxon>Desulfovibrionaceae</taxon>
        <taxon>Desulfocurvibacter</taxon>
    </lineage>
</organism>
<feature type="region of interest" description="Disordered" evidence="6">
    <location>
        <begin position="979"/>
        <end position="1008"/>
    </location>
</feature>
<evidence type="ECO:0000256" key="5">
    <source>
        <dbReference type="ARBA" id="ARBA00022837"/>
    </source>
</evidence>
<dbReference type="InterPro" id="IPR013128">
    <property type="entry name" value="Peptidase_C1A"/>
</dbReference>
<evidence type="ECO:0000256" key="8">
    <source>
        <dbReference type="SAM" id="SignalP"/>
    </source>
</evidence>
<keyword evidence="5" id="KW-0106">Calcium</keyword>
<dbReference type="Pfam" id="PF18884">
    <property type="entry name" value="TSP3_bac"/>
    <property type="match status" value="3"/>
</dbReference>
<dbReference type="Pfam" id="PF18560">
    <property type="entry name" value="Lectin_like"/>
    <property type="match status" value="1"/>
</dbReference>
<feature type="domain" description="Peptidase C1A papain C-terminal" evidence="9">
    <location>
        <begin position="75"/>
        <end position="298"/>
    </location>
</feature>
<evidence type="ECO:0000256" key="2">
    <source>
        <dbReference type="ARBA" id="ARBA00008455"/>
    </source>
</evidence>
<accession>F3YU35</accession>
<proteinExistence type="inferred from homology"/>
<feature type="signal peptide" evidence="8">
    <location>
        <begin position="1"/>
        <end position="21"/>
    </location>
</feature>
<dbReference type="MEROPS" id="C01.167"/>
<dbReference type="Pfam" id="PF00112">
    <property type="entry name" value="Peptidase_C1"/>
    <property type="match status" value="1"/>
</dbReference>
<dbReference type="InterPro" id="IPR000668">
    <property type="entry name" value="Peptidase_C1A_C"/>
</dbReference>
<sequence precursor="true">MNAFFAIVAALLILLAQPFQAQALEPEKEPPNPEFAHIMERIRNGDLEPGLVPLPVTIKQKPMTPMGLQILRANLPASFDLRNTGRITAIRDQGSCGACWSFATMASIESALMPGESLDFSEDNLKNNHGFDLGPCAGGNHMMSTAYLARGAGPVLESDDPYETGSTTSQTIAARKWLRNMAYLPARTGSLDNEFLKQAVMDHGGVYTSHYTSTSTSHYKSSTAAHYYSGTTPANHAVVIVGWDDNYPAANFPSPPPGNGAFIIKNSWGTSFGEKGYFYVSYYDSKLGYDGSAYSFGFGQAGAYSQIYQYDTLGWTSTYGSGSSPSYGNVFPVQGSTEQDIFAVSTYAAAPATSYTIRVYKNPASGSPVNASGPVAEVSGTSAESGYFTVDLPTPVRVSPGEKFSVVVKVSTTSGTTYLVPVEAAQSNYSSKATSASGRSYMSGNGTSWTDMGQNGRDVCVKAFARAAGSAPADPDSDGDGLDDAWERQYFGDLAQTGAGDYEQDGLSNLKEYELGTNPAKADTDGDGMPDGWEVTYSLNPKSNDAAADSDGDGLSNLQEYSGGTNPNQDDGDSGGDDSGGDDSGGDDSGGDDTPDDGGNTPKPTANAGQDVLVRESGAVRLSGAAGGVTGASLAWAQTAGPSVSLSSTTSAQPTFTAPQVGPNGALLTFRLTVSAGGQSVSDTCLVRIMDNDTPQASAGQDQHVQTGASVTLNGSHSRHPQNGAMTYAWEQIGTPAVQLDNPNAATVSFTAPATPAALTFKLTVSTSGSAHATTDICRVFVGMDGTPPLAEAGPVRTAQPGGNVTLDGSASAAQASGSIAYYAWTQVAGTAVDLMDADTDKPYFTAPNSSAWGESLAFEITVTDANGLSSSDQVVVNVLGSLNQTAPKARAGADVVIDGLSEYRPDAAASSDDQTENLAYEWLQIAGSPVAIADPASAAPVIDLADAQGDQDPVFRLRVRDKAGLIGEDELRLVLGEPDAAMDDGQDKDGLDNPDGDGGQSSGGGGGGCVMTSGAGLGLEWVLLAAAALAWRMRRMTIKGGRS</sequence>
<dbReference type="GO" id="GO:0008234">
    <property type="term" value="F:cysteine-type peptidase activity"/>
    <property type="evidence" value="ECO:0007669"/>
    <property type="project" value="InterPro"/>
</dbReference>
<dbReference type="HOGENOM" id="CLU_292003_0_0_7"/>
<feature type="compositionally biased region" description="Gly residues" evidence="6">
    <location>
        <begin position="997"/>
        <end position="1008"/>
    </location>
</feature>
<dbReference type="PROSITE" id="PS00639">
    <property type="entry name" value="THIOL_PROTEASE_HIS"/>
    <property type="match status" value="1"/>
</dbReference>
<name>F3YU35_DESAF</name>
<evidence type="ECO:0000259" key="9">
    <source>
        <dbReference type="SMART" id="SM00645"/>
    </source>
</evidence>
<evidence type="ECO:0000256" key="6">
    <source>
        <dbReference type="SAM" id="MobiDB-lite"/>
    </source>
</evidence>
<dbReference type="Pfam" id="PF22352">
    <property type="entry name" value="K319L-like_PKD"/>
    <property type="match status" value="2"/>
</dbReference>
<keyword evidence="11" id="KW-1185">Reference proteome</keyword>
<comment type="similarity">
    <text evidence="2">Belongs to the peptidase C1 family.</text>
</comment>
<dbReference type="InterPro" id="IPR000169">
    <property type="entry name" value="Pept_cys_AS"/>
</dbReference>
<evidence type="ECO:0000256" key="1">
    <source>
        <dbReference type="ARBA" id="ARBA00004613"/>
    </source>
</evidence>
<feature type="compositionally biased region" description="Polar residues" evidence="6">
    <location>
        <begin position="558"/>
        <end position="569"/>
    </location>
</feature>
<dbReference type="PROSITE" id="PS00139">
    <property type="entry name" value="THIOL_PROTEASE_CYS"/>
    <property type="match status" value="1"/>
</dbReference>
<dbReference type="Gene3D" id="2.60.40.10">
    <property type="entry name" value="Immunoglobulins"/>
    <property type="match status" value="4"/>
</dbReference>
<keyword evidence="3" id="KW-0964">Secreted</keyword>